<gene>
    <name evidence="1" type="ORF">B1P95_11895</name>
</gene>
<dbReference type="EMBL" id="MVGJ01000077">
    <property type="protein sequence ID" value="OOL80269.1"/>
    <property type="molecule type" value="Genomic_DNA"/>
</dbReference>
<evidence type="ECO:0000313" key="2">
    <source>
        <dbReference type="Proteomes" id="UP000191171"/>
    </source>
</evidence>
<accession>A0A1S8K6I2</accession>
<reference evidence="1 2" key="1">
    <citation type="submission" date="2017-02" db="EMBL/GenBank/DDBJ databases">
        <title>Clonality and virulence of isolates of VRE in Hematopoietic Stem Cell Transplanted (HSCT) patients.</title>
        <authorList>
            <person name="Marchi A.P."/>
            <person name="Martins R.C."/>
            <person name="Marie S.K."/>
            <person name="Levin A.S."/>
            <person name="Costa S.F."/>
        </authorList>
    </citation>
    <scope>NUCLEOTIDE SEQUENCE [LARGE SCALE GENOMIC DNA]</scope>
    <source>
        <strain evidence="1 2">LIM1759</strain>
    </source>
</reference>
<evidence type="ECO:0000313" key="1">
    <source>
        <dbReference type="EMBL" id="OOL80269.1"/>
    </source>
</evidence>
<proteinExistence type="predicted"/>
<dbReference type="AlphaFoldDB" id="A0A1S8K6I2"/>
<sequence length="225" mass="26622">MNGASNMKNSRWQWMEYAGLFSLFLTLISLAVGVTINFRPLYVFDIGHLQILDYTSLDQETLLKNFDHLMNYLNNPFKTILSLPDFPVSASGAHHFYEVKILFLVDYAVFFITLIPSILFIKYLQKNDRLWRLIRPFQIGMLLPVVFGFFMMIGFDRFFILFHETFFNNDDWLFDPVTDPIINVLPEEFFMHSFILFFVLLELFFAVFLFLGKNSLKQTKKKELV</sequence>
<dbReference type="InterPro" id="IPR010178">
    <property type="entry name" value="Lit"/>
</dbReference>
<dbReference type="NCBIfam" id="TIGR01906">
    <property type="entry name" value="integ_TIGR01906"/>
    <property type="match status" value="1"/>
</dbReference>
<name>A0A1S8K6I2_ENTFC</name>
<protein>
    <submittedName>
        <fullName evidence="1">Uncharacterized protein</fullName>
    </submittedName>
</protein>
<dbReference type="Pfam" id="PF07314">
    <property type="entry name" value="Lit"/>
    <property type="match status" value="1"/>
</dbReference>
<dbReference type="Proteomes" id="UP000191171">
    <property type="component" value="Unassembled WGS sequence"/>
</dbReference>
<organism evidence="1 2">
    <name type="scientific">Enterococcus faecium</name>
    <name type="common">Streptococcus faecium</name>
    <dbReference type="NCBI Taxonomy" id="1352"/>
    <lineage>
        <taxon>Bacteria</taxon>
        <taxon>Bacillati</taxon>
        <taxon>Bacillota</taxon>
        <taxon>Bacilli</taxon>
        <taxon>Lactobacillales</taxon>
        <taxon>Enterococcaceae</taxon>
        <taxon>Enterococcus</taxon>
    </lineage>
</organism>
<comment type="caution">
    <text evidence="1">The sequence shown here is derived from an EMBL/GenBank/DDBJ whole genome shotgun (WGS) entry which is preliminary data.</text>
</comment>